<evidence type="ECO:0000313" key="2">
    <source>
        <dbReference type="EMBL" id="MTD54078.1"/>
    </source>
</evidence>
<feature type="domain" description="Helix-turn-helix" evidence="1">
    <location>
        <begin position="13"/>
        <end position="61"/>
    </location>
</feature>
<name>A0A6N7YQB3_9PSEU</name>
<evidence type="ECO:0000259" key="1">
    <source>
        <dbReference type="Pfam" id="PF12728"/>
    </source>
</evidence>
<dbReference type="Pfam" id="PF12728">
    <property type="entry name" value="HTH_17"/>
    <property type="match status" value="1"/>
</dbReference>
<gene>
    <name evidence="2" type="ORF">GKO32_08825</name>
</gene>
<comment type="caution">
    <text evidence="2">The sequence shown here is derived from an EMBL/GenBank/DDBJ whole genome shotgun (WGS) entry which is preliminary data.</text>
</comment>
<dbReference type="GO" id="GO:0003677">
    <property type="term" value="F:DNA binding"/>
    <property type="evidence" value="ECO:0007669"/>
    <property type="project" value="InterPro"/>
</dbReference>
<dbReference type="AlphaFoldDB" id="A0A6N7YQB3"/>
<dbReference type="RefSeq" id="WP_154756303.1">
    <property type="nucleotide sequence ID" value="NZ_WMBA01000009.1"/>
</dbReference>
<dbReference type="InterPro" id="IPR010093">
    <property type="entry name" value="SinI_DNA-bd"/>
</dbReference>
<proteinExistence type="predicted"/>
<dbReference type="Proteomes" id="UP000440096">
    <property type="component" value="Unassembled WGS sequence"/>
</dbReference>
<protein>
    <submittedName>
        <fullName evidence="2">Helix-turn-helix domain-containing protein</fullName>
    </submittedName>
</protein>
<dbReference type="OrthoDB" id="3389529at2"/>
<keyword evidence="3" id="KW-1185">Reference proteome</keyword>
<dbReference type="InterPro" id="IPR041657">
    <property type="entry name" value="HTH_17"/>
</dbReference>
<sequence>MSTAMPDAGRPAFYTVKEAARILRVDAATLYRAIRDDAFPAVRVRTRYVVPAAALKKLINEAAESGGCVDVARLAAERRTAREVERLTGGAA</sequence>
<dbReference type="EMBL" id="WMBA01000009">
    <property type="protein sequence ID" value="MTD54078.1"/>
    <property type="molecule type" value="Genomic_DNA"/>
</dbReference>
<evidence type="ECO:0000313" key="3">
    <source>
        <dbReference type="Proteomes" id="UP000440096"/>
    </source>
</evidence>
<organism evidence="2 3">
    <name type="scientific">Amycolatopsis pithecellobii</name>
    <dbReference type="NCBI Taxonomy" id="664692"/>
    <lineage>
        <taxon>Bacteria</taxon>
        <taxon>Bacillati</taxon>
        <taxon>Actinomycetota</taxon>
        <taxon>Actinomycetes</taxon>
        <taxon>Pseudonocardiales</taxon>
        <taxon>Pseudonocardiaceae</taxon>
        <taxon>Amycolatopsis</taxon>
    </lineage>
</organism>
<dbReference type="NCBIfam" id="TIGR01764">
    <property type="entry name" value="excise"/>
    <property type="match status" value="1"/>
</dbReference>
<reference evidence="2 3" key="1">
    <citation type="submission" date="2019-11" db="EMBL/GenBank/DDBJ databases">
        <title>Draft genome of Amycolatopsis RM579.</title>
        <authorList>
            <person name="Duangmal K."/>
            <person name="Mingma R."/>
        </authorList>
    </citation>
    <scope>NUCLEOTIDE SEQUENCE [LARGE SCALE GENOMIC DNA]</scope>
    <source>
        <strain evidence="2 3">RM579</strain>
    </source>
</reference>
<accession>A0A6N7YQB3</accession>